<evidence type="ECO:0008006" key="4">
    <source>
        <dbReference type="Google" id="ProtNLM"/>
    </source>
</evidence>
<evidence type="ECO:0000313" key="2">
    <source>
        <dbReference type="EMBL" id="AUW93006.1"/>
    </source>
</evidence>
<protein>
    <recommendedName>
        <fullName evidence="4">DUF948 domain-containing protein</fullName>
    </recommendedName>
</protein>
<keyword evidence="1" id="KW-0812">Transmembrane</keyword>
<dbReference type="Proteomes" id="UP000325292">
    <property type="component" value="Chromosome"/>
</dbReference>
<keyword evidence="3" id="KW-1185">Reference proteome</keyword>
<sequence>MSIAGALTVIAICFAVLTLLVVGSGIALLVIALRVIRLEKSIGQEIAGIKDQLADILHVAKESTTRIGQTVQEVRSSAYRVGLLAAGIAGFLQSRRGAKELTRPKKSRPWWVSGLALGYSLWKDRKRSQSSSHAS</sequence>
<proteinExistence type="predicted"/>
<keyword evidence="1" id="KW-1133">Transmembrane helix</keyword>
<name>A0ABM6RP04_9FIRM</name>
<dbReference type="EMBL" id="CP019454">
    <property type="protein sequence ID" value="AUW93006.1"/>
    <property type="molecule type" value="Genomic_DNA"/>
</dbReference>
<accession>A0ABM6RP04</accession>
<evidence type="ECO:0000256" key="1">
    <source>
        <dbReference type="SAM" id="Phobius"/>
    </source>
</evidence>
<gene>
    <name evidence="2" type="ORF">BXT84_02775</name>
</gene>
<reference evidence="2 3" key="1">
    <citation type="journal article" date="2019" name="Sci. Rep.">
        <title>Sulfobacillus thermotolerans: new insights into resistance and metabolic capacities of acidophilic chemolithotrophs.</title>
        <authorList>
            <person name="Panyushkina A.E."/>
            <person name="Babenko V.V."/>
            <person name="Nikitina A.S."/>
            <person name="Selezneva O.V."/>
            <person name="Tsaplina I.A."/>
            <person name="Letarova M.A."/>
            <person name="Kostryukova E.S."/>
            <person name="Letarov A.V."/>
        </authorList>
    </citation>
    <scope>NUCLEOTIDE SEQUENCE [LARGE SCALE GENOMIC DNA]</scope>
    <source>
        <strain evidence="2 3">Kr1</strain>
    </source>
</reference>
<feature type="transmembrane region" description="Helical" evidence="1">
    <location>
        <begin position="6"/>
        <end position="33"/>
    </location>
</feature>
<organism evidence="2 3">
    <name type="scientific">Sulfobacillus thermotolerans</name>
    <dbReference type="NCBI Taxonomy" id="338644"/>
    <lineage>
        <taxon>Bacteria</taxon>
        <taxon>Bacillati</taxon>
        <taxon>Bacillota</taxon>
        <taxon>Clostridia</taxon>
        <taxon>Eubacteriales</taxon>
        <taxon>Clostridiales Family XVII. Incertae Sedis</taxon>
        <taxon>Sulfobacillus</taxon>
    </lineage>
</organism>
<keyword evidence="1" id="KW-0472">Membrane</keyword>
<evidence type="ECO:0000313" key="3">
    <source>
        <dbReference type="Proteomes" id="UP000325292"/>
    </source>
</evidence>
<dbReference type="RefSeq" id="WP_103374928.1">
    <property type="nucleotide sequence ID" value="NZ_CP133983.1"/>
</dbReference>